<gene>
    <name evidence="3" type="ORF">BT62DRAFT_1003140</name>
</gene>
<proteinExistence type="predicted"/>
<dbReference type="GeneID" id="66099192"/>
<dbReference type="Proteomes" id="UP000812287">
    <property type="component" value="Unassembled WGS sequence"/>
</dbReference>
<dbReference type="InterPro" id="IPR043708">
    <property type="entry name" value="DUF5648"/>
</dbReference>
<dbReference type="OrthoDB" id="9971254at2759"/>
<dbReference type="AlphaFoldDB" id="A0A9P7VY93"/>
<feature type="chain" id="PRO_5040398105" description="DUF5648 domain-containing protein" evidence="1">
    <location>
        <begin position="21"/>
        <end position="384"/>
    </location>
</feature>
<dbReference type="RefSeq" id="XP_043041924.1">
    <property type="nucleotide sequence ID" value="XM_043176905.1"/>
</dbReference>
<reference evidence="3" key="1">
    <citation type="submission" date="2020-11" db="EMBL/GenBank/DDBJ databases">
        <title>Adaptations for nitrogen fixation in a non-lichenized fungal sporocarp promotes dispersal by wood-feeding termites.</title>
        <authorList>
            <consortium name="DOE Joint Genome Institute"/>
            <person name="Koch R.A."/>
            <person name="Yoon G."/>
            <person name="Arayal U."/>
            <person name="Lail K."/>
            <person name="Amirebrahimi M."/>
            <person name="Labutti K."/>
            <person name="Lipzen A."/>
            <person name="Riley R."/>
            <person name="Barry K."/>
            <person name="Henrissat B."/>
            <person name="Grigoriev I.V."/>
            <person name="Herr J.R."/>
            <person name="Aime M.C."/>
        </authorList>
    </citation>
    <scope>NUCLEOTIDE SEQUENCE</scope>
    <source>
        <strain evidence="3">MCA 3950</strain>
    </source>
</reference>
<evidence type="ECO:0000259" key="2">
    <source>
        <dbReference type="Pfam" id="PF18885"/>
    </source>
</evidence>
<comment type="caution">
    <text evidence="3">The sequence shown here is derived from an EMBL/GenBank/DDBJ whole genome shotgun (WGS) entry which is preliminary data.</text>
</comment>
<evidence type="ECO:0000313" key="4">
    <source>
        <dbReference type="Proteomes" id="UP000812287"/>
    </source>
</evidence>
<organism evidence="3 4">
    <name type="scientific">Guyanagaster necrorhizus</name>
    <dbReference type="NCBI Taxonomy" id="856835"/>
    <lineage>
        <taxon>Eukaryota</taxon>
        <taxon>Fungi</taxon>
        <taxon>Dikarya</taxon>
        <taxon>Basidiomycota</taxon>
        <taxon>Agaricomycotina</taxon>
        <taxon>Agaricomycetes</taxon>
        <taxon>Agaricomycetidae</taxon>
        <taxon>Agaricales</taxon>
        <taxon>Marasmiineae</taxon>
        <taxon>Physalacriaceae</taxon>
        <taxon>Guyanagaster</taxon>
    </lineage>
</organism>
<keyword evidence="1" id="KW-0732">Signal</keyword>
<sequence length="384" mass="43708">MNGLLASCAIALLSLDVVSAMQDTTKRFYTTSAVKMENAITMLNYQFKSDTAFILVPKLPARYYYVKERNNAIQNLGIKTRVSLGTSVSCCSVPFYRLYNYGARSFLHRECKREKTAAQTEGWVLPDAMSFPFDCSLVLSRFIWLAYRKAFVLGGPGFQIVNSYLETALNKRRETSGFGWVLHTFLIFTRDKSGRDSVSSFEHTDTRGMKDWSAVPQFTKYINQDRFFAKCILSPIVASGWKLEGDAARIYDFGTPGTTPFYLMYSPTAVDHFCTTDEAQRNNLINRPGFNDDDIGGCIYPSTSQLCGGSVSFWYRMYQPTTNQRHLRKSTLTNVISSRCFRAVLQALCNYHIVWFCTMDFHCPKSATTNEEIRQSNINVEEID</sequence>
<feature type="signal peptide" evidence="1">
    <location>
        <begin position="1"/>
        <end position="20"/>
    </location>
</feature>
<evidence type="ECO:0000256" key="1">
    <source>
        <dbReference type="SAM" id="SignalP"/>
    </source>
</evidence>
<name>A0A9P7VY93_9AGAR</name>
<keyword evidence="4" id="KW-1185">Reference proteome</keyword>
<feature type="domain" description="DUF5648" evidence="2">
    <location>
        <begin position="236"/>
        <end position="326"/>
    </location>
</feature>
<accession>A0A9P7VY93</accession>
<evidence type="ECO:0000313" key="3">
    <source>
        <dbReference type="EMBL" id="KAG7448424.1"/>
    </source>
</evidence>
<protein>
    <recommendedName>
        <fullName evidence="2">DUF5648 domain-containing protein</fullName>
    </recommendedName>
</protein>
<dbReference type="Pfam" id="PF18885">
    <property type="entry name" value="DUF5648"/>
    <property type="match status" value="1"/>
</dbReference>
<dbReference type="EMBL" id="MU250529">
    <property type="protein sequence ID" value="KAG7448424.1"/>
    <property type="molecule type" value="Genomic_DNA"/>
</dbReference>